<sequence length="125" mass="14517">MRELSGRKDLEKFQRSDIDTSTIKYANPALENKRGEIMSAKHEKRVKAMKEKLAKKNAEKKSADKKLKTKNGVKTAAKPEQSKSLKRKIEKDAHEEREDFDSDVKLLRKMKKGRLSKKELRDVSF</sequence>
<accession>A0A2G9UXI8</accession>
<dbReference type="Proteomes" id="UP000230423">
    <property type="component" value="Unassembled WGS sequence"/>
</dbReference>
<dbReference type="EMBL" id="KZ345195">
    <property type="protein sequence ID" value="PIO74978.1"/>
    <property type="molecule type" value="Genomic_DNA"/>
</dbReference>
<protein>
    <submittedName>
        <fullName evidence="2">Uncharacterized protein</fullName>
    </submittedName>
</protein>
<dbReference type="OrthoDB" id="5874739at2759"/>
<evidence type="ECO:0000313" key="2">
    <source>
        <dbReference type="EMBL" id="PIO74978.1"/>
    </source>
</evidence>
<name>A0A2G9UXI8_TELCI</name>
<gene>
    <name evidence="2" type="ORF">TELCIR_03012</name>
</gene>
<feature type="compositionally biased region" description="Basic and acidic residues" evidence="1">
    <location>
        <begin position="48"/>
        <end position="66"/>
    </location>
</feature>
<feature type="region of interest" description="Disordered" evidence="1">
    <location>
        <begin position="48"/>
        <end position="101"/>
    </location>
</feature>
<proteinExistence type="predicted"/>
<feature type="compositionally biased region" description="Basic and acidic residues" evidence="1">
    <location>
        <begin position="1"/>
        <end position="18"/>
    </location>
</feature>
<reference evidence="2 3" key="1">
    <citation type="submission" date="2015-09" db="EMBL/GenBank/DDBJ databases">
        <title>Draft genome of the parasitic nematode Teladorsagia circumcincta isolate WARC Sus (inbred).</title>
        <authorList>
            <person name="Mitreva M."/>
        </authorList>
    </citation>
    <scope>NUCLEOTIDE SEQUENCE [LARGE SCALE GENOMIC DNA]</scope>
    <source>
        <strain evidence="2 3">S</strain>
    </source>
</reference>
<evidence type="ECO:0000313" key="3">
    <source>
        <dbReference type="Proteomes" id="UP000230423"/>
    </source>
</evidence>
<feature type="region of interest" description="Disordered" evidence="1">
    <location>
        <begin position="1"/>
        <end position="22"/>
    </location>
</feature>
<keyword evidence="3" id="KW-1185">Reference proteome</keyword>
<feature type="compositionally biased region" description="Basic and acidic residues" evidence="1">
    <location>
        <begin position="80"/>
        <end position="101"/>
    </location>
</feature>
<dbReference type="AlphaFoldDB" id="A0A2G9UXI8"/>
<evidence type="ECO:0000256" key="1">
    <source>
        <dbReference type="SAM" id="MobiDB-lite"/>
    </source>
</evidence>
<organism evidence="2 3">
    <name type="scientific">Teladorsagia circumcincta</name>
    <name type="common">Brown stomach worm</name>
    <name type="synonym">Ostertagia circumcincta</name>
    <dbReference type="NCBI Taxonomy" id="45464"/>
    <lineage>
        <taxon>Eukaryota</taxon>
        <taxon>Metazoa</taxon>
        <taxon>Ecdysozoa</taxon>
        <taxon>Nematoda</taxon>
        <taxon>Chromadorea</taxon>
        <taxon>Rhabditida</taxon>
        <taxon>Rhabditina</taxon>
        <taxon>Rhabditomorpha</taxon>
        <taxon>Strongyloidea</taxon>
        <taxon>Trichostrongylidae</taxon>
        <taxon>Teladorsagia</taxon>
    </lineage>
</organism>